<dbReference type="NCBIfam" id="TIGR03696">
    <property type="entry name" value="Rhs_assc_core"/>
    <property type="match status" value="1"/>
</dbReference>
<dbReference type="Gene3D" id="2.180.10.10">
    <property type="entry name" value="RHS repeat-associated core"/>
    <property type="match status" value="1"/>
</dbReference>
<sequence>MRYRKKVVRACRYGFNGKENDNEVKGIEGSQQDYGFRIYDPRVAKFLSVDPLTKSYPHYTPYQFAGNTPIMAIDLDGAEELPYVQKFDPHTDAFPYIAALNNGAINAVNSVIGIWNSGVEVTRSVGRGTFREDIAAEFGGYADQIKRDYYYHTTTPISQQAKDVGNYVLSPQFVEDIATAYIGGKIVPGSSKSGSKLPVLSVSTAESAPAMNLQQRAQAIHNALPEATQRRTTTAVGEAVDGAGNTKYLVGSSEERLRPAQRGVLRSNEIAVKGKGHAETTILDYASQNNLKVNSIAASRPICAGCEAALRSQNVAPASPLKSAATPMKKWDASSYIPGSSPSSGP</sequence>
<evidence type="ECO:0000313" key="2">
    <source>
        <dbReference type="EMBL" id="WZN41568.1"/>
    </source>
</evidence>
<feature type="compositionally biased region" description="Low complexity" evidence="1">
    <location>
        <begin position="334"/>
        <end position="346"/>
    </location>
</feature>
<organism evidence="2 3">
    <name type="scientific">Chitinophaga pollutisoli</name>
    <dbReference type="NCBI Taxonomy" id="3133966"/>
    <lineage>
        <taxon>Bacteria</taxon>
        <taxon>Pseudomonadati</taxon>
        <taxon>Bacteroidota</taxon>
        <taxon>Chitinophagia</taxon>
        <taxon>Chitinophagales</taxon>
        <taxon>Chitinophagaceae</taxon>
        <taxon>Chitinophaga</taxon>
    </lineage>
</organism>
<proteinExistence type="predicted"/>
<dbReference type="EMBL" id="CP149822">
    <property type="protein sequence ID" value="WZN41568.1"/>
    <property type="molecule type" value="Genomic_DNA"/>
</dbReference>
<dbReference type="RefSeq" id="WP_341836417.1">
    <property type="nucleotide sequence ID" value="NZ_CP149822.1"/>
</dbReference>
<accession>A0ABZ2YPX8</accession>
<feature type="region of interest" description="Disordered" evidence="1">
    <location>
        <begin position="317"/>
        <end position="346"/>
    </location>
</feature>
<dbReference type="Proteomes" id="UP001485459">
    <property type="component" value="Chromosome"/>
</dbReference>
<dbReference type="InterPro" id="IPR022385">
    <property type="entry name" value="Rhs_assc_core"/>
</dbReference>
<keyword evidence="3" id="KW-1185">Reference proteome</keyword>
<reference evidence="3" key="1">
    <citation type="submission" date="2024-03" db="EMBL/GenBank/DDBJ databases">
        <title>Chitinophaga horti sp. nov., isolated from garden soil.</title>
        <authorList>
            <person name="Lee D.S."/>
            <person name="Han D.M."/>
            <person name="Baek J.H."/>
            <person name="Choi D.G."/>
            <person name="Jeon J.H."/>
            <person name="Jeon C.O."/>
        </authorList>
    </citation>
    <scope>NUCLEOTIDE SEQUENCE [LARGE SCALE GENOMIC DNA]</scope>
    <source>
        <strain evidence="3">GPA1</strain>
    </source>
</reference>
<name>A0ABZ2YPX8_9BACT</name>
<gene>
    <name evidence="2" type="ORF">WJU16_00765</name>
</gene>
<evidence type="ECO:0000256" key="1">
    <source>
        <dbReference type="SAM" id="MobiDB-lite"/>
    </source>
</evidence>
<protein>
    <submittedName>
        <fullName evidence="2">RHS repeat-associated core domain-containing protein</fullName>
    </submittedName>
</protein>
<evidence type="ECO:0000313" key="3">
    <source>
        <dbReference type="Proteomes" id="UP001485459"/>
    </source>
</evidence>